<feature type="compositionally biased region" description="Low complexity" evidence="1">
    <location>
        <begin position="283"/>
        <end position="321"/>
    </location>
</feature>
<dbReference type="GO" id="GO:0070449">
    <property type="term" value="C:elongin complex"/>
    <property type="evidence" value="ECO:0007669"/>
    <property type="project" value="InterPro"/>
</dbReference>
<evidence type="ECO:0000313" key="2">
    <source>
        <dbReference type="EMBL" id="EAW06319.1"/>
    </source>
</evidence>
<dbReference type="GeneID" id="4700063"/>
<dbReference type="KEGG" id="act:ACLA_080030"/>
<dbReference type="GO" id="GO:0006368">
    <property type="term" value="P:transcription elongation by RNA polymerase II"/>
    <property type="evidence" value="ECO:0007669"/>
    <property type="project" value="InterPro"/>
</dbReference>
<dbReference type="InterPro" id="IPR010684">
    <property type="entry name" value="RNA_pol_II_trans_fac_SIII_A"/>
</dbReference>
<dbReference type="AlphaFoldDB" id="A1CSN2"/>
<organism evidence="2 3">
    <name type="scientific">Aspergillus clavatus (strain ATCC 1007 / CBS 513.65 / DSM 816 / NCTC 3887 / NRRL 1 / QM 1276 / 107)</name>
    <dbReference type="NCBI Taxonomy" id="344612"/>
    <lineage>
        <taxon>Eukaryota</taxon>
        <taxon>Fungi</taxon>
        <taxon>Dikarya</taxon>
        <taxon>Ascomycota</taxon>
        <taxon>Pezizomycotina</taxon>
        <taxon>Eurotiomycetes</taxon>
        <taxon>Eurotiomycetidae</taxon>
        <taxon>Eurotiales</taxon>
        <taxon>Aspergillaceae</taxon>
        <taxon>Aspergillus</taxon>
        <taxon>Aspergillus subgen. Fumigati</taxon>
    </lineage>
</organism>
<dbReference type="PANTHER" id="PTHR15141:SF76">
    <property type="entry name" value="TRANSCRIPTION ELONGATION FACTOR B POLYPEPTIDE 3"/>
    <property type="match status" value="1"/>
</dbReference>
<dbReference type="Pfam" id="PF06881">
    <property type="entry name" value="Elongin_A"/>
    <property type="match status" value="1"/>
</dbReference>
<dbReference type="PANTHER" id="PTHR15141">
    <property type="entry name" value="TRANSCRIPTION ELONGATION FACTOR B POLYPEPTIDE 3"/>
    <property type="match status" value="1"/>
</dbReference>
<evidence type="ECO:0000256" key="1">
    <source>
        <dbReference type="SAM" id="MobiDB-lite"/>
    </source>
</evidence>
<reference evidence="2 3" key="1">
    <citation type="journal article" date="2008" name="PLoS Genet.">
        <title>Genomic islands in the pathogenic filamentous fungus Aspergillus fumigatus.</title>
        <authorList>
            <person name="Fedorova N.D."/>
            <person name="Khaldi N."/>
            <person name="Joardar V.S."/>
            <person name="Maiti R."/>
            <person name="Amedeo P."/>
            <person name="Anderson M.J."/>
            <person name="Crabtree J."/>
            <person name="Silva J.C."/>
            <person name="Badger J.H."/>
            <person name="Albarraq A."/>
            <person name="Angiuoli S."/>
            <person name="Bussey H."/>
            <person name="Bowyer P."/>
            <person name="Cotty P.J."/>
            <person name="Dyer P.S."/>
            <person name="Egan A."/>
            <person name="Galens K."/>
            <person name="Fraser-Liggett C.M."/>
            <person name="Haas B.J."/>
            <person name="Inman J.M."/>
            <person name="Kent R."/>
            <person name="Lemieux S."/>
            <person name="Malavazi I."/>
            <person name="Orvis J."/>
            <person name="Roemer T."/>
            <person name="Ronning C.M."/>
            <person name="Sundaram J.P."/>
            <person name="Sutton G."/>
            <person name="Turner G."/>
            <person name="Venter J.C."/>
            <person name="White O.R."/>
            <person name="Whitty B.R."/>
            <person name="Youngman P."/>
            <person name="Wolfe K.H."/>
            <person name="Goldman G.H."/>
            <person name="Wortman J.R."/>
            <person name="Jiang B."/>
            <person name="Denning D.W."/>
            <person name="Nierman W.C."/>
        </authorList>
    </citation>
    <scope>NUCLEOTIDE SEQUENCE [LARGE SCALE GENOMIC DNA]</scope>
    <source>
        <strain evidence="3">ATCC 1007 / CBS 513.65 / DSM 816 / NCTC 3887 / NRRL 1</strain>
    </source>
</reference>
<feature type="region of interest" description="Disordered" evidence="1">
    <location>
        <begin position="214"/>
        <end position="266"/>
    </location>
</feature>
<dbReference type="RefSeq" id="XP_001267745.1">
    <property type="nucleotide sequence ID" value="XM_001267744.1"/>
</dbReference>
<dbReference type="EMBL" id="DS027060">
    <property type="protein sequence ID" value="EAW06319.1"/>
    <property type="molecule type" value="Genomic_DNA"/>
</dbReference>
<sequence length="389" mass="42982">MPPPSLLQLCTTTAIRNVKYLNDIGNVPYSLARPFLLKIESPEKLRSLELLSPHIMEDDVELWHEFIKRDIPRWDEYDLPEQSDCWYDIYCDLRERVQKAVEEDAEKLKMALDGINSERAKHSAKFVDRRSIPLPRERPTAKQRYASFDRKMGGITPKFSSPRSGLGSSDPGGASAWSYDRPYAPRTDTKRKSNIFNVTKRNSVLAIPTKQLNNRATRVKQAPRALIEEHRRPAEPAVPHRKGPPTLIAPGRLRPSSTPAFGVQGTPVMSASLREREARLRALTSGKPSTPSASKSPESSSATARATLRASSSAAASTSLRNSQASVPIADRPLGAREATIPGEAGSATPGTNYDTDDPRALAAPPPRVVMRKRPAPSVFIQPKKKKVN</sequence>
<evidence type="ECO:0000313" key="3">
    <source>
        <dbReference type="Proteomes" id="UP000006701"/>
    </source>
</evidence>
<feature type="region of interest" description="Disordered" evidence="1">
    <location>
        <begin position="152"/>
        <end position="188"/>
    </location>
</feature>
<feature type="region of interest" description="Disordered" evidence="1">
    <location>
        <begin position="283"/>
        <end position="389"/>
    </location>
</feature>
<dbReference type="eggNOG" id="ENOG502SQF2">
    <property type="taxonomic scope" value="Eukaryota"/>
</dbReference>
<dbReference type="OrthoDB" id="21513at2759"/>
<accession>A1CSN2</accession>
<gene>
    <name evidence="2" type="ORF">ACLA_080030</name>
</gene>
<dbReference type="OMA" id="DCWYDVY"/>
<dbReference type="HOGENOM" id="CLU_048904_1_0_1"/>
<dbReference type="Gene3D" id="6.10.250.3180">
    <property type="match status" value="1"/>
</dbReference>
<proteinExistence type="predicted"/>
<dbReference type="STRING" id="344612.A1CSN2"/>
<dbReference type="InterPro" id="IPR051870">
    <property type="entry name" value="Elongin-A_domain"/>
</dbReference>
<protein>
    <submittedName>
        <fullName evidence="2">RNA polymerase II transcription factor SIII (Elongin) subunit A, putative</fullName>
    </submittedName>
</protein>
<feature type="compositionally biased region" description="Polar residues" evidence="1">
    <location>
        <begin position="158"/>
        <end position="167"/>
    </location>
</feature>
<dbReference type="Proteomes" id="UP000006701">
    <property type="component" value="Unassembled WGS sequence"/>
</dbReference>
<name>A1CSN2_ASPCL</name>
<keyword evidence="3" id="KW-1185">Reference proteome</keyword>
<dbReference type="VEuPathDB" id="FungiDB:ACLA_080030"/>